<reference evidence="7 8" key="1">
    <citation type="submission" date="2018-05" db="EMBL/GenBank/DDBJ databases">
        <title>Micromonospora atacamensis sp. nov., a novel actinobacteria isolated from high altitude Atacama Desert soil.</title>
        <authorList>
            <person name="Carro L."/>
            <person name="Golinska P."/>
            <person name="Klenk H.-P."/>
            <person name="Goodfellow M."/>
        </authorList>
    </citation>
    <scope>NUCLEOTIDE SEQUENCE [LARGE SCALE GENOMIC DNA]</scope>
    <source>
        <strain evidence="7 8">5R2A7</strain>
    </source>
</reference>
<comment type="cofactor">
    <cofactor evidence="1">
        <name>[4Fe-4S] cluster</name>
        <dbReference type="ChEBI" id="CHEBI:49883"/>
    </cofactor>
</comment>
<dbReference type="SUPFAM" id="SSF102114">
    <property type="entry name" value="Radical SAM enzymes"/>
    <property type="match status" value="1"/>
</dbReference>
<evidence type="ECO:0000256" key="4">
    <source>
        <dbReference type="ARBA" id="ARBA00023004"/>
    </source>
</evidence>
<dbReference type="CDD" id="cd01335">
    <property type="entry name" value="Radical_SAM"/>
    <property type="match status" value="1"/>
</dbReference>
<keyword evidence="5" id="KW-0411">Iron-sulfur</keyword>
<dbReference type="EMBL" id="QGKR01000193">
    <property type="protein sequence ID" value="PWR08779.1"/>
    <property type="molecule type" value="Genomic_DNA"/>
</dbReference>
<dbReference type="Gene3D" id="3.80.30.20">
    <property type="entry name" value="tm_1862 like domain"/>
    <property type="match status" value="1"/>
</dbReference>
<dbReference type="GO" id="GO:0005829">
    <property type="term" value="C:cytosol"/>
    <property type="evidence" value="ECO:0007669"/>
    <property type="project" value="TreeGrafter"/>
</dbReference>
<keyword evidence="2" id="KW-0949">S-adenosyl-L-methionine</keyword>
<keyword evidence="4" id="KW-0408">Iron</keyword>
<dbReference type="GO" id="GO:0003824">
    <property type="term" value="F:catalytic activity"/>
    <property type="evidence" value="ECO:0007669"/>
    <property type="project" value="InterPro"/>
</dbReference>
<evidence type="ECO:0000313" key="7">
    <source>
        <dbReference type="EMBL" id="PWR08779.1"/>
    </source>
</evidence>
<evidence type="ECO:0000256" key="1">
    <source>
        <dbReference type="ARBA" id="ARBA00001966"/>
    </source>
</evidence>
<dbReference type="Proteomes" id="UP000245410">
    <property type="component" value="Unassembled WGS sequence"/>
</dbReference>
<dbReference type="AlphaFoldDB" id="A0A317D240"/>
<dbReference type="InterPro" id="IPR058240">
    <property type="entry name" value="rSAM_sf"/>
</dbReference>
<dbReference type="InterPro" id="IPR023404">
    <property type="entry name" value="rSAM_horseshoe"/>
</dbReference>
<accession>A0A317D240</accession>
<dbReference type="InterPro" id="IPR051198">
    <property type="entry name" value="BchE-like"/>
</dbReference>
<evidence type="ECO:0000313" key="8">
    <source>
        <dbReference type="Proteomes" id="UP000245410"/>
    </source>
</evidence>
<feature type="domain" description="Elp3/MiaA/NifB-like radical SAM core" evidence="6">
    <location>
        <begin position="217"/>
        <end position="419"/>
    </location>
</feature>
<keyword evidence="3" id="KW-0479">Metal-binding</keyword>
<dbReference type="SMART" id="SM00729">
    <property type="entry name" value="Elp3"/>
    <property type="match status" value="1"/>
</dbReference>
<dbReference type="GO" id="GO:0046872">
    <property type="term" value="F:metal ion binding"/>
    <property type="evidence" value="ECO:0007669"/>
    <property type="project" value="UniProtKB-KW"/>
</dbReference>
<dbReference type="SFLD" id="SFLDS00029">
    <property type="entry name" value="Radical_SAM"/>
    <property type="match status" value="1"/>
</dbReference>
<dbReference type="GO" id="GO:0051536">
    <property type="term" value="F:iron-sulfur cluster binding"/>
    <property type="evidence" value="ECO:0007669"/>
    <property type="project" value="UniProtKB-KW"/>
</dbReference>
<dbReference type="PANTHER" id="PTHR43409">
    <property type="entry name" value="ANAEROBIC MAGNESIUM-PROTOPORPHYRIN IX MONOMETHYL ESTER CYCLASE-RELATED"/>
    <property type="match status" value="1"/>
</dbReference>
<name>A0A317D240_9ACTN</name>
<comment type="caution">
    <text evidence="7">The sequence shown here is derived from an EMBL/GenBank/DDBJ whole genome shotgun (WGS) entry which is preliminary data.</text>
</comment>
<gene>
    <name evidence="7" type="ORF">DKT68_14535</name>
</gene>
<evidence type="ECO:0000256" key="3">
    <source>
        <dbReference type="ARBA" id="ARBA00022723"/>
    </source>
</evidence>
<protein>
    <recommendedName>
        <fullName evidence="6">Elp3/MiaA/NifB-like radical SAM core domain-containing protein</fullName>
    </recommendedName>
</protein>
<dbReference type="SFLD" id="SFLDG01082">
    <property type="entry name" value="B12-binding_domain_containing"/>
    <property type="match status" value="1"/>
</dbReference>
<keyword evidence="8" id="KW-1185">Reference proteome</keyword>
<dbReference type="InterPro" id="IPR006638">
    <property type="entry name" value="Elp3/MiaA/NifB-like_rSAM"/>
</dbReference>
<evidence type="ECO:0000256" key="2">
    <source>
        <dbReference type="ARBA" id="ARBA00022691"/>
    </source>
</evidence>
<sequence>MPRTYPGNQACKSVGAPAKIPGRRGGNDMARVVLLQPPYLRALGSHNDRYPLELAYYAAHLRNEGHEALLVNADFTGSAAYIEWQRLFRNYRYLVDAMRFGSPLVDETVERVVGLDPDVVVVSAGDSLVPWVDSGNAYWSAMFSGALRKAGLFTVGVGPFFDQVPERFREDFDAILLGLPSAKISEVVRSRAAGCTSTGGFDVTVAPLRNLVDSHQAPDTLITSAGCPHSCTFCLGRDTGLSLLPRAVIERDLSETRSTLVEIGDAIAPSLQRLSDLQPMFSSSGRHFSCEITVRQASPRRLDALRQAGVRVAKMGIESGDDEFLRAAGKKQSRSTILEAVRRLKDRGFHVVAYVLLGGPSSTPAVVAHTYDLCVELGADEYVVNVWSHHDLANRDFRYDAHFSSTLAEEWGVSEYLPRFFNLQGSQKMGLGRIIRYG</sequence>
<organism evidence="7 8">
    <name type="scientific">Micromonospora acroterricola</name>
    <dbReference type="NCBI Taxonomy" id="2202421"/>
    <lineage>
        <taxon>Bacteria</taxon>
        <taxon>Bacillati</taxon>
        <taxon>Actinomycetota</taxon>
        <taxon>Actinomycetes</taxon>
        <taxon>Micromonosporales</taxon>
        <taxon>Micromonosporaceae</taxon>
        <taxon>Micromonospora</taxon>
    </lineage>
</organism>
<dbReference type="Pfam" id="PF04055">
    <property type="entry name" value="Radical_SAM"/>
    <property type="match status" value="1"/>
</dbReference>
<evidence type="ECO:0000259" key="6">
    <source>
        <dbReference type="SMART" id="SM00729"/>
    </source>
</evidence>
<dbReference type="PANTHER" id="PTHR43409:SF16">
    <property type="entry name" value="SLR0320 PROTEIN"/>
    <property type="match status" value="1"/>
</dbReference>
<dbReference type="InterPro" id="IPR007197">
    <property type="entry name" value="rSAM"/>
</dbReference>
<proteinExistence type="predicted"/>
<evidence type="ECO:0000256" key="5">
    <source>
        <dbReference type="ARBA" id="ARBA00023014"/>
    </source>
</evidence>